<dbReference type="Pfam" id="PF00083">
    <property type="entry name" value="Sugar_tr"/>
    <property type="match status" value="1"/>
</dbReference>
<feature type="transmembrane region" description="Helical" evidence="5">
    <location>
        <begin position="164"/>
        <end position="185"/>
    </location>
</feature>
<dbReference type="PROSITE" id="PS50850">
    <property type="entry name" value="MFS"/>
    <property type="match status" value="1"/>
</dbReference>
<evidence type="ECO:0000256" key="5">
    <source>
        <dbReference type="SAM" id="Phobius"/>
    </source>
</evidence>
<organism evidence="7 8">
    <name type="scientific">Nematostella vectensis</name>
    <name type="common">Starlet sea anemone</name>
    <dbReference type="NCBI Taxonomy" id="45351"/>
    <lineage>
        <taxon>Eukaryota</taxon>
        <taxon>Metazoa</taxon>
        <taxon>Cnidaria</taxon>
        <taxon>Anthozoa</taxon>
        <taxon>Hexacorallia</taxon>
        <taxon>Actiniaria</taxon>
        <taxon>Edwardsiidae</taxon>
        <taxon>Nematostella</taxon>
    </lineage>
</organism>
<evidence type="ECO:0000313" key="7">
    <source>
        <dbReference type="EMBL" id="EDO30368.1"/>
    </source>
</evidence>
<accession>A7T0Z7</accession>
<protein>
    <recommendedName>
        <fullName evidence="6">Major facilitator superfamily (MFS) profile domain-containing protein</fullName>
    </recommendedName>
</protein>
<dbReference type="HOGENOM" id="CLU_001265_33_5_1"/>
<dbReference type="AlphaFoldDB" id="A7T0Z7"/>
<dbReference type="KEGG" id="nve:5501126"/>
<feature type="transmembrane region" description="Helical" evidence="5">
    <location>
        <begin position="398"/>
        <end position="421"/>
    </location>
</feature>
<feature type="transmembrane region" description="Helical" evidence="5">
    <location>
        <begin position="226"/>
        <end position="244"/>
    </location>
</feature>
<dbReference type="InParanoid" id="A7T0Z7"/>
<evidence type="ECO:0000256" key="2">
    <source>
        <dbReference type="ARBA" id="ARBA00022692"/>
    </source>
</evidence>
<feature type="transmembrane region" description="Helical" evidence="5">
    <location>
        <begin position="140"/>
        <end position="158"/>
    </location>
</feature>
<proteinExistence type="predicted"/>
<dbReference type="EMBL" id="DS470062">
    <property type="protein sequence ID" value="EDO30368.1"/>
    <property type="molecule type" value="Genomic_DNA"/>
</dbReference>
<dbReference type="OMA" id="FHCETAN"/>
<evidence type="ECO:0000313" key="8">
    <source>
        <dbReference type="Proteomes" id="UP000001593"/>
    </source>
</evidence>
<feature type="transmembrane region" description="Helical" evidence="5">
    <location>
        <begin position="373"/>
        <end position="392"/>
    </location>
</feature>
<dbReference type="OrthoDB" id="5296287at2759"/>
<reference evidence="7 8" key="1">
    <citation type="journal article" date="2007" name="Science">
        <title>Sea anemone genome reveals ancestral eumetazoan gene repertoire and genomic organization.</title>
        <authorList>
            <person name="Putnam N.H."/>
            <person name="Srivastava M."/>
            <person name="Hellsten U."/>
            <person name="Dirks B."/>
            <person name="Chapman J."/>
            <person name="Salamov A."/>
            <person name="Terry A."/>
            <person name="Shapiro H."/>
            <person name="Lindquist E."/>
            <person name="Kapitonov V.V."/>
            <person name="Jurka J."/>
            <person name="Genikhovich G."/>
            <person name="Grigoriev I.V."/>
            <person name="Lucas S.M."/>
            <person name="Steele R.E."/>
            <person name="Finnerty J.R."/>
            <person name="Technau U."/>
            <person name="Martindale M.Q."/>
            <person name="Rokhsar D.S."/>
        </authorList>
    </citation>
    <scope>NUCLEOTIDE SEQUENCE [LARGE SCALE GENOMIC DNA]</scope>
    <source>
        <strain evidence="8">CH2 X CH6</strain>
    </source>
</reference>
<dbReference type="InterPro" id="IPR005829">
    <property type="entry name" value="Sugar_transporter_CS"/>
</dbReference>
<dbReference type="Gene3D" id="1.20.1250.20">
    <property type="entry name" value="MFS general substrate transporter like domains"/>
    <property type="match status" value="1"/>
</dbReference>
<name>A7T0Z7_NEMVE</name>
<dbReference type="PANTHER" id="PTHR24064">
    <property type="entry name" value="SOLUTE CARRIER FAMILY 22 MEMBER"/>
    <property type="match status" value="1"/>
</dbReference>
<feature type="domain" description="Major facilitator superfamily (MFS) profile" evidence="6">
    <location>
        <begin position="41"/>
        <end position="489"/>
    </location>
</feature>
<dbReference type="STRING" id="45351.A7T0Z7"/>
<dbReference type="Proteomes" id="UP000001593">
    <property type="component" value="Unassembled WGS sequence"/>
</dbReference>
<dbReference type="InterPro" id="IPR020846">
    <property type="entry name" value="MFS_dom"/>
</dbReference>
<evidence type="ECO:0000256" key="4">
    <source>
        <dbReference type="ARBA" id="ARBA00023136"/>
    </source>
</evidence>
<feature type="transmembrane region" description="Helical" evidence="5">
    <location>
        <begin position="315"/>
        <end position="337"/>
    </location>
</feature>
<dbReference type="PROSITE" id="PS00216">
    <property type="entry name" value="SUGAR_TRANSPORT_1"/>
    <property type="match status" value="1"/>
</dbReference>
<evidence type="ECO:0000259" key="6">
    <source>
        <dbReference type="PROSITE" id="PS50850"/>
    </source>
</evidence>
<feature type="transmembrane region" description="Helical" evidence="5">
    <location>
        <begin position="464"/>
        <end position="484"/>
    </location>
</feature>
<keyword evidence="2 5" id="KW-0812">Transmembrane</keyword>
<keyword evidence="4 5" id="KW-0472">Membrane</keyword>
<dbReference type="PhylomeDB" id="A7T0Z7"/>
<dbReference type="InterPro" id="IPR036259">
    <property type="entry name" value="MFS_trans_sf"/>
</dbReference>
<evidence type="ECO:0000256" key="1">
    <source>
        <dbReference type="ARBA" id="ARBA00004141"/>
    </source>
</evidence>
<gene>
    <name evidence="7" type="ORF">NEMVEDRAFT_v1g220670</name>
</gene>
<feature type="transmembrane region" description="Helical" evidence="5">
    <location>
        <begin position="107"/>
        <end position="128"/>
    </location>
</feature>
<dbReference type="SUPFAM" id="SSF103473">
    <property type="entry name" value="MFS general substrate transporter"/>
    <property type="match status" value="1"/>
</dbReference>
<feature type="transmembrane region" description="Helical" evidence="5">
    <location>
        <begin position="433"/>
        <end position="452"/>
    </location>
</feature>
<comment type="subcellular location">
    <subcellularLocation>
        <location evidence="1">Membrane</location>
        <topology evidence="1">Multi-pass membrane protein</topology>
    </subcellularLocation>
</comment>
<keyword evidence="8" id="KW-1185">Reference proteome</keyword>
<evidence type="ECO:0000256" key="3">
    <source>
        <dbReference type="ARBA" id="ARBA00022989"/>
    </source>
</evidence>
<sequence length="534" mass="59209">MEKEELNANDGDGTKRKFHEFDDVFVNLVRSFGTYQRLLVVGLNMTILPLVCQFDSLVYALGTPGFHCETANVTCPPKQCCENCTSYVFDGPYHSTVSEWRLICDKAYLGATLQSVYFIGMLFGSFLTGMVSDAWGRKNCLFLFTGIMLAAGVASALVDCVSFFAFLRFLVGFGLSGAMLSQFIYLMEIVGPKRRTLTGYVAYLFWGGFGLVILLFAYFIRGWRTLLLAGTLPAIILFPFWRWIPESPRWLVANGGLDEAHAVLVKFGAKRGNTIDERALRELLDAVREDQLEREKDVKKHTALDLVKTPKLRRWTLNICFQWFAVALVNFGIFIFVSQLAGNLYVNYAIMRTLTTVRVPPLYFLTLKFGRRLVHGSCLLLGGTILLIILGFHESYPLATTGLAVTGSIVFHCAWTTTYLITAELFPTVLRNTAQGVGSTAARIGAMLAPYIAMSGQLPGTSVALPATICGVIALIAAVATYWIPETLYANMHQTAQEAERAEDDYGIPCCGGSQRARWQEEVSGKPLMMTEKA</sequence>
<dbReference type="InterPro" id="IPR005828">
    <property type="entry name" value="MFS_sugar_transport-like"/>
</dbReference>
<dbReference type="eggNOG" id="KOG0255">
    <property type="taxonomic scope" value="Eukaryota"/>
</dbReference>
<feature type="transmembrane region" description="Helical" evidence="5">
    <location>
        <begin position="197"/>
        <end position="220"/>
    </location>
</feature>
<keyword evidence="3 5" id="KW-1133">Transmembrane helix</keyword>
<dbReference type="GO" id="GO:0022857">
    <property type="term" value="F:transmembrane transporter activity"/>
    <property type="evidence" value="ECO:0007669"/>
    <property type="project" value="InterPro"/>
</dbReference>
<dbReference type="GO" id="GO:0016020">
    <property type="term" value="C:membrane"/>
    <property type="evidence" value="ECO:0007669"/>
    <property type="project" value="UniProtKB-SubCell"/>
</dbReference>